<dbReference type="InterPro" id="IPR046216">
    <property type="entry name" value="DUF6249"/>
</dbReference>
<accession>A0A3L9YTZ0</accession>
<keyword evidence="1" id="KW-0472">Membrane</keyword>
<dbReference type="Proteomes" id="UP000271339">
    <property type="component" value="Unassembled WGS sequence"/>
</dbReference>
<keyword evidence="1" id="KW-0812">Transmembrane</keyword>
<feature type="transmembrane region" description="Helical" evidence="1">
    <location>
        <begin position="88"/>
        <end position="107"/>
    </location>
</feature>
<dbReference type="OrthoDB" id="679295at2"/>
<evidence type="ECO:0000313" key="4">
    <source>
        <dbReference type="Proteomes" id="UP000271339"/>
    </source>
</evidence>
<comment type="caution">
    <text evidence="3">The sequence shown here is derived from an EMBL/GenBank/DDBJ whole genome shotgun (WGS) entry which is preliminary data.</text>
</comment>
<keyword evidence="4" id="KW-1185">Reference proteome</keyword>
<dbReference type="Pfam" id="PF19762">
    <property type="entry name" value="DUF6249"/>
    <property type="match status" value="1"/>
</dbReference>
<feature type="domain" description="DUF6249" evidence="2">
    <location>
        <begin position="4"/>
        <end position="107"/>
    </location>
</feature>
<feature type="transmembrane region" description="Helical" evidence="1">
    <location>
        <begin position="54"/>
        <end position="76"/>
    </location>
</feature>
<dbReference type="RefSeq" id="WP_121908286.1">
    <property type="nucleotide sequence ID" value="NZ_REFC01000014.1"/>
</dbReference>
<dbReference type="AlphaFoldDB" id="A0A3L9YTZ0"/>
<evidence type="ECO:0000313" key="3">
    <source>
        <dbReference type="EMBL" id="RMA57942.1"/>
    </source>
</evidence>
<evidence type="ECO:0000259" key="2">
    <source>
        <dbReference type="Pfam" id="PF19762"/>
    </source>
</evidence>
<protein>
    <recommendedName>
        <fullName evidence="2">DUF6249 domain-containing protein</fullName>
    </recommendedName>
</protein>
<dbReference type="EMBL" id="REFC01000014">
    <property type="protein sequence ID" value="RMA57942.1"/>
    <property type="molecule type" value="Genomic_DNA"/>
</dbReference>
<sequence length="114" mass="12539">MEVLIVGIIFGVIFGIIYLFVSARNRERLALIEKGADASIFYGKDRKITPVWKVIVINLALLSMGIGLGIFIAGILDYSLGVEEEVAYPGTIFFMAGLGLFAGYYFTKKLNHDA</sequence>
<evidence type="ECO:0000256" key="1">
    <source>
        <dbReference type="SAM" id="Phobius"/>
    </source>
</evidence>
<gene>
    <name evidence="3" type="ORF">BXY75_2749</name>
</gene>
<organism evidence="3 4">
    <name type="scientific">Ulvibacter antarcticus</name>
    <dbReference type="NCBI Taxonomy" id="442714"/>
    <lineage>
        <taxon>Bacteria</taxon>
        <taxon>Pseudomonadati</taxon>
        <taxon>Bacteroidota</taxon>
        <taxon>Flavobacteriia</taxon>
        <taxon>Flavobacteriales</taxon>
        <taxon>Flavobacteriaceae</taxon>
        <taxon>Ulvibacter</taxon>
    </lineage>
</organism>
<feature type="transmembrane region" description="Helical" evidence="1">
    <location>
        <begin position="6"/>
        <end position="23"/>
    </location>
</feature>
<keyword evidence="1" id="KW-1133">Transmembrane helix</keyword>
<reference evidence="3 4" key="1">
    <citation type="submission" date="2018-10" db="EMBL/GenBank/DDBJ databases">
        <title>Genomic Encyclopedia of Archaeal and Bacterial Type Strains, Phase II (KMG-II): from individual species to whole genera.</title>
        <authorList>
            <person name="Goeker M."/>
        </authorList>
    </citation>
    <scope>NUCLEOTIDE SEQUENCE [LARGE SCALE GENOMIC DNA]</scope>
    <source>
        <strain evidence="3 4">DSM 23424</strain>
    </source>
</reference>
<name>A0A3L9YTZ0_9FLAO</name>
<proteinExistence type="predicted"/>